<keyword evidence="3" id="KW-0720">Serine protease</keyword>
<dbReference type="AlphaFoldDB" id="A0A062U666"/>
<gene>
    <name evidence="7" type="ORF">HY29_10760</name>
</gene>
<evidence type="ECO:0000259" key="5">
    <source>
        <dbReference type="Pfam" id="PF00326"/>
    </source>
</evidence>
<dbReference type="GO" id="GO:0070012">
    <property type="term" value="F:oligopeptidase activity"/>
    <property type="evidence" value="ECO:0007669"/>
    <property type="project" value="TreeGrafter"/>
</dbReference>
<evidence type="ECO:0000256" key="3">
    <source>
        <dbReference type="ARBA" id="ARBA00022825"/>
    </source>
</evidence>
<dbReference type="GO" id="GO:0004252">
    <property type="term" value="F:serine-type endopeptidase activity"/>
    <property type="evidence" value="ECO:0007669"/>
    <property type="project" value="InterPro"/>
</dbReference>
<dbReference type="SUPFAM" id="SSF50993">
    <property type="entry name" value="Peptidase/esterase 'gauge' domain"/>
    <property type="match status" value="1"/>
</dbReference>
<dbReference type="eggNOG" id="COG1505">
    <property type="taxonomic scope" value="Bacteria"/>
</dbReference>
<evidence type="ECO:0000313" key="7">
    <source>
        <dbReference type="EMBL" id="KCZ55836.1"/>
    </source>
</evidence>
<dbReference type="PRINTS" id="PR00862">
    <property type="entry name" value="PROLIGOPTASE"/>
</dbReference>
<accession>A0A062U666</accession>
<protein>
    <recommendedName>
        <fullName evidence="9">Prolyl oligopeptidase</fullName>
    </recommendedName>
</protein>
<dbReference type="Pfam" id="PF02897">
    <property type="entry name" value="Peptidase_S9_N"/>
    <property type="match status" value="1"/>
</dbReference>
<dbReference type="PANTHER" id="PTHR42881:SF13">
    <property type="entry name" value="PROLYL ENDOPEPTIDASE"/>
    <property type="match status" value="1"/>
</dbReference>
<feature type="chain" id="PRO_5001618050" description="Prolyl oligopeptidase" evidence="4">
    <location>
        <begin position="21"/>
        <end position="727"/>
    </location>
</feature>
<evidence type="ECO:0000256" key="4">
    <source>
        <dbReference type="SAM" id="SignalP"/>
    </source>
</evidence>
<dbReference type="PATRIC" id="fig|1280946.3.peg.948"/>
<name>A0A062U666_9PROT</name>
<dbReference type="PANTHER" id="PTHR42881">
    <property type="entry name" value="PROLYL ENDOPEPTIDASE"/>
    <property type="match status" value="1"/>
</dbReference>
<dbReference type="Gene3D" id="3.40.50.1820">
    <property type="entry name" value="alpha/beta hydrolase"/>
    <property type="match status" value="1"/>
</dbReference>
<dbReference type="Pfam" id="PF00326">
    <property type="entry name" value="Peptidase_S9"/>
    <property type="match status" value="1"/>
</dbReference>
<evidence type="ECO:0000313" key="8">
    <source>
        <dbReference type="Proteomes" id="UP000027037"/>
    </source>
</evidence>
<dbReference type="GO" id="GO:0006508">
    <property type="term" value="P:proteolysis"/>
    <property type="evidence" value="ECO:0007669"/>
    <property type="project" value="UniProtKB-KW"/>
</dbReference>
<dbReference type="InterPro" id="IPR002470">
    <property type="entry name" value="Peptidase_S9A"/>
</dbReference>
<evidence type="ECO:0008006" key="9">
    <source>
        <dbReference type="Google" id="ProtNLM"/>
    </source>
</evidence>
<feature type="domain" description="Peptidase S9A N-terminal" evidence="6">
    <location>
        <begin position="32"/>
        <end position="451"/>
    </location>
</feature>
<dbReference type="PROSITE" id="PS51257">
    <property type="entry name" value="PROKAR_LIPOPROTEIN"/>
    <property type="match status" value="1"/>
</dbReference>
<evidence type="ECO:0000256" key="1">
    <source>
        <dbReference type="ARBA" id="ARBA00022670"/>
    </source>
</evidence>
<dbReference type="SUPFAM" id="SSF53474">
    <property type="entry name" value="alpha/beta-Hydrolases"/>
    <property type="match status" value="1"/>
</dbReference>
<dbReference type="EMBL" id="AWFF01000027">
    <property type="protein sequence ID" value="KCZ55836.1"/>
    <property type="molecule type" value="Genomic_DNA"/>
</dbReference>
<dbReference type="InterPro" id="IPR051167">
    <property type="entry name" value="Prolyl_oligopep/macrocyclase"/>
</dbReference>
<feature type="signal peptide" evidence="4">
    <location>
        <begin position="1"/>
        <end position="20"/>
    </location>
</feature>
<keyword evidence="8" id="KW-1185">Reference proteome</keyword>
<feature type="domain" description="Peptidase S9 prolyl oligopeptidase catalytic" evidence="5">
    <location>
        <begin position="518"/>
        <end position="720"/>
    </location>
</feature>
<keyword evidence="2" id="KW-0378">Hydrolase</keyword>
<reference evidence="7 8" key="1">
    <citation type="journal article" date="2014" name="Antonie Van Leeuwenhoek">
        <title>Hyphomonas beringensis sp. nov. and Hyphomonas chukchiensis sp. nov., isolated from surface seawater of the Bering Sea and Chukchi Sea.</title>
        <authorList>
            <person name="Li C."/>
            <person name="Lai Q."/>
            <person name="Li G."/>
            <person name="Dong C."/>
            <person name="Wang J."/>
            <person name="Liao Y."/>
            <person name="Shao Z."/>
        </authorList>
    </citation>
    <scope>NUCLEOTIDE SEQUENCE [LARGE SCALE GENOMIC DNA]</scope>
    <source>
        <strain evidence="7 8">25B14_1</strain>
    </source>
</reference>
<dbReference type="InterPro" id="IPR029058">
    <property type="entry name" value="AB_hydrolase_fold"/>
</dbReference>
<dbReference type="InterPro" id="IPR001375">
    <property type="entry name" value="Peptidase_S9_cat"/>
</dbReference>
<dbReference type="STRING" id="1280946.HY29_10760"/>
<keyword evidence="1" id="KW-0645">Protease</keyword>
<dbReference type="OrthoDB" id="9801421at2"/>
<sequence length="727" mass="80295">MRKYLAPLGLLALAACGTQASMETPLADTVETPEQAETEVVATDPYLWLEEVEGEDALAWVRSQNERTLADLQSDPNYPAFEADAIEALTSAERIPYGSIRNGMVYNFWQDDTHVRGLWRRTSLESYATDAPEWETVLDFDKLAADEDKNWVYKGADCFAPKGSSDYKCMVSLSNGGKDAVIQREFDLVTKQFVEDGFVTPEAKQGSAWASPDTLLIATDWGEGTVTQSGYPFVVKRWERGTPLDSAEELIRGDETDVGVWPMALELEDGRVLQGAVEADTFFTSKYWWFPGGETVPVQFPIPLKSSPQGVYEGQLLVSLQEDWAPEGQDVAFKSGDLVAFDIDTFLETRELPPVSLVFHPNEAQALEGVAIAKNALLLGVSDTAVGKVMLAEPVEETWVVRPVELPGTGQANIAFASDREETVFINYEDFLTPDSLLSYNTSTEDVTTLKSLPPKFDATGLKVEQHFATSKDGTKIPYFLVSKEDIPMDGTTPTLLYGYGGFQVSMNPSYSAVTGRLWLEKGGAYVLANIRGGGEFGPAWHQAGLKQNRQRIYDDFIAVGEDLVESGVTSPEHLGIMGGSNGGLLMGVMLNQRPDLWNAVVVQVPLLDMMRYHLLLAGASWVDEYGSPDVPEERAFLETISPYQNFDASKPYPVPFFVTSTKDDRVHPGHARKMAKKFEAAGLPFYYYENTDGGHSAAANQQERAKRSALEFTYLTEKLFPQTSEN</sequence>
<evidence type="ECO:0000259" key="6">
    <source>
        <dbReference type="Pfam" id="PF02897"/>
    </source>
</evidence>
<comment type="caution">
    <text evidence="7">The sequence shown here is derived from an EMBL/GenBank/DDBJ whole genome shotgun (WGS) entry which is preliminary data.</text>
</comment>
<keyword evidence="4" id="KW-0732">Signal</keyword>
<dbReference type="GO" id="GO:0005829">
    <property type="term" value="C:cytosol"/>
    <property type="evidence" value="ECO:0007669"/>
    <property type="project" value="TreeGrafter"/>
</dbReference>
<proteinExistence type="predicted"/>
<organism evidence="7 8">
    <name type="scientific">Hyphomonas beringensis</name>
    <dbReference type="NCBI Taxonomy" id="1280946"/>
    <lineage>
        <taxon>Bacteria</taxon>
        <taxon>Pseudomonadati</taxon>
        <taxon>Pseudomonadota</taxon>
        <taxon>Alphaproteobacteria</taxon>
        <taxon>Hyphomonadales</taxon>
        <taxon>Hyphomonadaceae</taxon>
        <taxon>Hyphomonas</taxon>
    </lineage>
</organism>
<evidence type="ECO:0000256" key="2">
    <source>
        <dbReference type="ARBA" id="ARBA00022801"/>
    </source>
</evidence>
<dbReference type="Proteomes" id="UP000027037">
    <property type="component" value="Unassembled WGS sequence"/>
</dbReference>
<dbReference type="Gene3D" id="2.130.10.120">
    <property type="entry name" value="Prolyl oligopeptidase, N-terminal domain"/>
    <property type="match status" value="1"/>
</dbReference>
<dbReference type="InterPro" id="IPR023302">
    <property type="entry name" value="Pept_S9A_N"/>
</dbReference>